<dbReference type="RefSeq" id="WP_190719342.1">
    <property type="nucleotide sequence ID" value="NZ_JACJSW010000055.1"/>
</dbReference>
<proteinExistence type="predicted"/>
<gene>
    <name evidence="2" type="ORF">H6G48_04085</name>
</gene>
<evidence type="ECO:0000313" key="3">
    <source>
        <dbReference type="Proteomes" id="UP000636187"/>
    </source>
</evidence>
<protein>
    <submittedName>
        <fullName evidence="2">Uncharacterized protein</fullName>
    </submittedName>
</protein>
<organism evidence="2 3">
    <name type="scientific">Microcystis flos-aquae FACHB-1344</name>
    <dbReference type="NCBI Taxonomy" id="2692899"/>
    <lineage>
        <taxon>Bacteria</taxon>
        <taxon>Bacillati</taxon>
        <taxon>Cyanobacteriota</taxon>
        <taxon>Cyanophyceae</taxon>
        <taxon>Oscillatoriophycideae</taxon>
        <taxon>Chroococcales</taxon>
        <taxon>Microcystaceae</taxon>
        <taxon>Microcystis</taxon>
    </lineage>
</organism>
<comment type="caution">
    <text evidence="2">The sequence shown here is derived from an EMBL/GenBank/DDBJ whole genome shotgun (WGS) entry which is preliminary data.</text>
</comment>
<name>A0ABR8HNA3_9CHRO</name>
<keyword evidence="3" id="KW-1185">Reference proteome</keyword>
<sequence length="92" mass="10909">MGKVYTNQLSREISRLGQEFNPTVYKQKIKQEMHKQMEKQTIPSIVEEEVRHHQKVNKVEEAYQHTLDAMNGYMTNQTKEDNSHTQNGQNFE</sequence>
<evidence type="ECO:0000313" key="2">
    <source>
        <dbReference type="EMBL" id="MBD2620909.1"/>
    </source>
</evidence>
<feature type="region of interest" description="Disordered" evidence="1">
    <location>
        <begin position="73"/>
        <end position="92"/>
    </location>
</feature>
<reference evidence="2 3" key="1">
    <citation type="journal article" date="2020" name="ISME J.">
        <title>Comparative genomics reveals insights into cyanobacterial evolution and habitat adaptation.</title>
        <authorList>
            <person name="Chen M.Y."/>
            <person name="Teng W.K."/>
            <person name="Zhao L."/>
            <person name="Hu C.X."/>
            <person name="Zhou Y.K."/>
            <person name="Han B.P."/>
            <person name="Song L.R."/>
            <person name="Shu W.S."/>
        </authorList>
    </citation>
    <scope>NUCLEOTIDE SEQUENCE [LARGE SCALE GENOMIC DNA]</scope>
    <source>
        <strain evidence="2 3">FACHB-1344</strain>
    </source>
</reference>
<dbReference type="EMBL" id="JACJSW010000055">
    <property type="protein sequence ID" value="MBD2620909.1"/>
    <property type="molecule type" value="Genomic_DNA"/>
</dbReference>
<evidence type="ECO:0000256" key="1">
    <source>
        <dbReference type="SAM" id="MobiDB-lite"/>
    </source>
</evidence>
<dbReference type="Proteomes" id="UP000636187">
    <property type="component" value="Unassembled WGS sequence"/>
</dbReference>
<accession>A0ABR8HNA3</accession>